<evidence type="ECO:0000313" key="1">
    <source>
        <dbReference type="EMBL" id="APG91660.1"/>
    </source>
</evidence>
<evidence type="ECO:0000313" key="2">
    <source>
        <dbReference type="Proteomes" id="UP000182306"/>
    </source>
</evidence>
<accession>A0A1L3LNI2</accession>
<sequence length="69" mass="7827">MTCSVRIRWLGASPDFYLPTDAVEPRQHEIFCGGRAVNQFHALQAAAHSASDRTWQFLALHLKRLARCC</sequence>
<dbReference type="AlphaFoldDB" id="A0A1L3LNI2"/>
<protein>
    <submittedName>
        <fullName evidence="1">Uncharacterized protein</fullName>
    </submittedName>
</protein>
<dbReference type="KEGG" id="same:SAMCFNEI73_Ch2381"/>
<keyword evidence="2" id="KW-1185">Reference proteome</keyword>
<name>A0A1L3LNI2_9HYPH</name>
<proteinExistence type="predicted"/>
<organism evidence="1 2">
    <name type="scientific">Sinorhizobium americanum</name>
    <dbReference type="NCBI Taxonomy" id="194963"/>
    <lineage>
        <taxon>Bacteria</taxon>
        <taxon>Pseudomonadati</taxon>
        <taxon>Pseudomonadota</taxon>
        <taxon>Alphaproteobacteria</taxon>
        <taxon>Hyphomicrobiales</taxon>
        <taxon>Rhizobiaceae</taxon>
        <taxon>Sinorhizobium/Ensifer group</taxon>
        <taxon>Sinorhizobium</taxon>
    </lineage>
</organism>
<dbReference type="Proteomes" id="UP000182306">
    <property type="component" value="Chromosome"/>
</dbReference>
<gene>
    <name evidence="1" type="ORF">SAMCFNEI73_Ch2381</name>
</gene>
<dbReference type="EMBL" id="CP013107">
    <property type="protein sequence ID" value="APG91660.1"/>
    <property type="molecule type" value="Genomic_DNA"/>
</dbReference>
<reference evidence="1 2" key="1">
    <citation type="submission" date="2015-10" db="EMBL/GenBank/DDBJ databases">
        <title>Genomic differences between typical nodule nitrogen-fixing rhizobial strains and those coming from bean seeds.</title>
        <authorList>
            <person name="Peralta H."/>
            <person name="Aguilar-Vera A."/>
            <person name="Diaz R."/>
            <person name="Mora Y."/>
            <person name="Martinez-Batallar G."/>
            <person name="Salazar E."/>
            <person name="Vargas-Lagunas C."/>
            <person name="Encarnacion S."/>
            <person name="Girard L."/>
            <person name="Mora J."/>
        </authorList>
    </citation>
    <scope>NUCLEOTIDE SEQUENCE [LARGE SCALE GENOMIC DNA]</scope>
    <source>
        <strain evidence="1 2">CFNEI 73</strain>
    </source>
</reference>
<dbReference type="STRING" id="194963.SAMCFNEI73_Ch2381"/>